<evidence type="ECO:0000313" key="1">
    <source>
        <dbReference type="EMBL" id="KAK1904826.1"/>
    </source>
</evidence>
<gene>
    <name evidence="1" type="ORF">KUDE01_012007</name>
</gene>
<keyword evidence="2" id="KW-1185">Reference proteome</keyword>
<organism evidence="1 2">
    <name type="scientific">Dissostichus eleginoides</name>
    <name type="common">Patagonian toothfish</name>
    <name type="synonym">Dissostichus amissus</name>
    <dbReference type="NCBI Taxonomy" id="100907"/>
    <lineage>
        <taxon>Eukaryota</taxon>
        <taxon>Metazoa</taxon>
        <taxon>Chordata</taxon>
        <taxon>Craniata</taxon>
        <taxon>Vertebrata</taxon>
        <taxon>Euteleostomi</taxon>
        <taxon>Actinopterygii</taxon>
        <taxon>Neopterygii</taxon>
        <taxon>Teleostei</taxon>
        <taxon>Neoteleostei</taxon>
        <taxon>Acanthomorphata</taxon>
        <taxon>Eupercaria</taxon>
        <taxon>Perciformes</taxon>
        <taxon>Notothenioidei</taxon>
        <taxon>Nototheniidae</taxon>
        <taxon>Dissostichus</taxon>
    </lineage>
</organism>
<reference evidence="1" key="1">
    <citation type="submission" date="2023-04" db="EMBL/GenBank/DDBJ databases">
        <title>Chromosome-level genome of Chaenocephalus aceratus.</title>
        <authorList>
            <person name="Park H."/>
        </authorList>
    </citation>
    <scope>NUCLEOTIDE SEQUENCE</scope>
    <source>
        <strain evidence="1">DE</strain>
        <tissue evidence="1">Muscle</tissue>
    </source>
</reference>
<evidence type="ECO:0000313" key="2">
    <source>
        <dbReference type="Proteomes" id="UP001228049"/>
    </source>
</evidence>
<dbReference type="GO" id="GO:0008233">
    <property type="term" value="F:peptidase activity"/>
    <property type="evidence" value="ECO:0007669"/>
    <property type="project" value="UniProtKB-KW"/>
</dbReference>
<dbReference type="PROSITE" id="PS51257">
    <property type="entry name" value="PROKAR_LIPOPROTEIN"/>
    <property type="match status" value="1"/>
</dbReference>
<protein>
    <submittedName>
        <fullName evidence="1">Serine protease nudel</fullName>
    </submittedName>
</protein>
<sequence>METHRNRSLCSHDLIRHGGAGLSGSSAACCTDGKSKSNLWGDGERARIMPLSGGAASVMCPPLQCLNMGFLLSKYGHLRHSKRV</sequence>
<dbReference type="Proteomes" id="UP001228049">
    <property type="component" value="Unassembled WGS sequence"/>
</dbReference>
<dbReference type="GO" id="GO:0006508">
    <property type="term" value="P:proteolysis"/>
    <property type="evidence" value="ECO:0007669"/>
    <property type="project" value="UniProtKB-KW"/>
</dbReference>
<comment type="caution">
    <text evidence="1">The sequence shown here is derived from an EMBL/GenBank/DDBJ whole genome shotgun (WGS) entry which is preliminary data.</text>
</comment>
<keyword evidence="1" id="KW-0645">Protease</keyword>
<dbReference type="EMBL" id="JASDAP010000004">
    <property type="protein sequence ID" value="KAK1904826.1"/>
    <property type="molecule type" value="Genomic_DNA"/>
</dbReference>
<keyword evidence="1" id="KW-0378">Hydrolase</keyword>
<accession>A0AAD9CPJ5</accession>
<proteinExistence type="predicted"/>
<dbReference type="AlphaFoldDB" id="A0AAD9CPJ5"/>
<name>A0AAD9CPJ5_DISEL</name>